<comment type="caution">
    <text evidence="3">The sequence shown here is derived from an EMBL/GenBank/DDBJ whole genome shotgun (WGS) entry which is preliminary data.</text>
</comment>
<evidence type="ECO:0000313" key="4">
    <source>
        <dbReference type="Proteomes" id="UP000704762"/>
    </source>
</evidence>
<evidence type="ECO:0000313" key="3">
    <source>
        <dbReference type="EMBL" id="MBM7799044.1"/>
    </source>
</evidence>
<dbReference type="RefSeq" id="WP_204917543.1">
    <property type="nucleotide sequence ID" value="NZ_BAAAQP010000002.1"/>
</dbReference>
<gene>
    <name evidence="3" type="ORF">JOE57_001965</name>
</gene>
<organism evidence="3 4">
    <name type="scientific">Microlunatus panaciterrae</name>
    <dbReference type="NCBI Taxonomy" id="400768"/>
    <lineage>
        <taxon>Bacteria</taxon>
        <taxon>Bacillati</taxon>
        <taxon>Actinomycetota</taxon>
        <taxon>Actinomycetes</taxon>
        <taxon>Propionibacteriales</taxon>
        <taxon>Propionibacteriaceae</taxon>
        <taxon>Microlunatus</taxon>
    </lineage>
</organism>
<dbReference type="SUPFAM" id="SSF49329">
    <property type="entry name" value="Cu,Zn superoxide dismutase-like"/>
    <property type="match status" value="1"/>
</dbReference>
<reference evidence="3 4" key="1">
    <citation type="submission" date="2021-01" db="EMBL/GenBank/DDBJ databases">
        <title>Sequencing the genomes of 1000 actinobacteria strains.</title>
        <authorList>
            <person name="Klenk H.-P."/>
        </authorList>
    </citation>
    <scope>NUCLEOTIDE SEQUENCE [LARGE SCALE GENOMIC DNA]</scope>
    <source>
        <strain evidence="3 4">DSM 18662</strain>
    </source>
</reference>
<dbReference type="EMBL" id="JAFBCF010000001">
    <property type="protein sequence ID" value="MBM7799044.1"/>
    <property type="molecule type" value="Genomic_DNA"/>
</dbReference>
<evidence type="ECO:0000256" key="1">
    <source>
        <dbReference type="ARBA" id="ARBA00010457"/>
    </source>
</evidence>
<feature type="chain" id="PRO_5046857510" description="CHRD domain-containing protein" evidence="2">
    <location>
        <begin position="32"/>
        <end position="265"/>
    </location>
</feature>
<dbReference type="InterPro" id="IPR036423">
    <property type="entry name" value="SOD-like_Cu/Zn_dom_sf"/>
</dbReference>
<keyword evidence="2" id="KW-0732">Signal</keyword>
<accession>A0ABS2RJ76</accession>
<proteinExistence type="inferred from homology"/>
<sequence>MSGSSLRRRVAAGALLALPLTFIGATAPASAHDGPHPVKIRLDPLKGSDAHGTATLTPTSSGGLKVHIHTTGMTPGMPHAQHIHGDTSGTHFFCPNDSADKDGSGFISVEEGLKMYGNIHISLTTKGDTSPDSGLAVDRFPVADKNGVLDYTRTISADQLPAGTLDGLHNLHIVQHGVDANGNDKYDLDGSGESTFAKSLGVKGIPAEATDGSTCGMVMPAGGVETGGESTSGVEDGGLIALGSVALLGAGAALLMRRRLAPQAD</sequence>
<comment type="similarity">
    <text evidence="1">Belongs to the Cu-Zn superoxide dismutase family.</text>
</comment>
<name>A0ABS2RJ76_9ACTN</name>
<feature type="signal peptide" evidence="2">
    <location>
        <begin position="1"/>
        <end position="31"/>
    </location>
</feature>
<evidence type="ECO:0000256" key="2">
    <source>
        <dbReference type="SAM" id="SignalP"/>
    </source>
</evidence>
<protein>
    <recommendedName>
        <fullName evidence="5">CHRD domain-containing protein</fullName>
    </recommendedName>
</protein>
<keyword evidence="4" id="KW-1185">Reference proteome</keyword>
<evidence type="ECO:0008006" key="5">
    <source>
        <dbReference type="Google" id="ProtNLM"/>
    </source>
</evidence>
<dbReference type="Proteomes" id="UP000704762">
    <property type="component" value="Unassembled WGS sequence"/>
</dbReference>